<dbReference type="AlphaFoldDB" id="X1BVU2"/>
<feature type="non-terminal residue" evidence="1">
    <location>
        <position position="1"/>
    </location>
</feature>
<accession>X1BVU2</accession>
<evidence type="ECO:0000313" key="1">
    <source>
        <dbReference type="EMBL" id="GAG76276.1"/>
    </source>
</evidence>
<proteinExistence type="predicted"/>
<protein>
    <submittedName>
        <fullName evidence="1">Uncharacterized protein</fullName>
    </submittedName>
</protein>
<sequence length="67" mass="7235">AVLAIKEVKDVSVFYGYGVFSDVFGFAGRAEIDCGFKLGYFYGVSPSDPKLFKPMIYGSSGDAVFFG</sequence>
<reference evidence="1" key="1">
    <citation type="journal article" date="2014" name="Front. Microbiol.">
        <title>High frequency of phylogenetically diverse reductive dehalogenase-homologous genes in deep subseafloor sedimentary metagenomes.</title>
        <authorList>
            <person name="Kawai M."/>
            <person name="Futagami T."/>
            <person name="Toyoda A."/>
            <person name="Takaki Y."/>
            <person name="Nishi S."/>
            <person name="Hori S."/>
            <person name="Arai W."/>
            <person name="Tsubouchi T."/>
            <person name="Morono Y."/>
            <person name="Uchiyama I."/>
            <person name="Ito T."/>
            <person name="Fujiyama A."/>
            <person name="Inagaki F."/>
            <person name="Takami H."/>
        </authorList>
    </citation>
    <scope>NUCLEOTIDE SEQUENCE</scope>
    <source>
        <strain evidence="1">Expedition CK06-06</strain>
    </source>
</reference>
<dbReference type="EMBL" id="BART01014679">
    <property type="protein sequence ID" value="GAG76276.1"/>
    <property type="molecule type" value="Genomic_DNA"/>
</dbReference>
<comment type="caution">
    <text evidence="1">The sequence shown here is derived from an EMBL/GenBank/DDBJ whole genome shotgun (WGS) entry which is preliminary data.</text>
</comment>
<gene>
    <name evidence="1" type="ORF">S01H4_29077</name>
</gene>
<organism evidence="1">
    <name type="scientific">marine sediment metagenome</name>
    <dbReference type="NCBI Taxonomy" id="412755"/>
    <lineage>
        <taxon>unclassified sequences</taxon>
        <taxon>metagenomes</taxon>
        <taxon>ecological metagenomes</taxon>
    </lineage>
</organism>
<name>X1BVU2_9ZZZZ</name>